<dbReference type="STRING" id="451379.A0A0N5B0P8"/>
<dbReference type="GO" id="GO:0005874">
    <property type="term" value="C:microtubule"/>
    <property type="evidence" value="ECO:0007669"/>
    <property type="project" value="UniProtKB-KW"/>
</dbReference>
<dbReference type="InterPro" id="IPR037177">
    <property type="entry name" value="DLC_sf"/>
</dbReference>
<dbReference type="GO" id="GO:0045505">
    <property type="term" value="F:dynein intermediate chain binding"/>
    <property type="evidence" value="ECO:0007669"/>
    <property type="project" value="TreeGrafter"/>
</dbReference>
<comment type="subcellular location">
    <subcellularLocation>
        <location evidence="1">Cytoplasm</location>
        <location evidence="1">Cytoskeleton</location>
    </subcellularLocation>
</comment>
<evidence type="ECO:0000256" key="1">
    <source>
        <dbReference type="RuleBase" id="RU365010"/>
    </source>
</evidence>
<dbReference type="WBParaSite" id="SMUV_0001085001-mRNA-1">
    <property type="protein sequence ID" value="SMUV_0001085001-mRNA-1"/>
    <property type="gene ID" value="SMUV_0001085001"/>
</dbReference>
<reference evidence="3" key="1">
    <citation type="submission" date="2017-02" db="UniProtKB">
        <authorList>
            <consortium name="WormBaseParasite"/>
        </authorList>
    </citation>
    <scope>IDENTIFICATION</scope>
</reference>
<keyword evidence="1" id="KW-0505">Motor protein</keyword>
<keyword evidence="1" id="KW-0206">Cytoskeleton</keyword>
<name>A0A0N5B0P8_9BILA</name>
<dbReference type="AlphaFoldDB" id="A0A0N5B0P8"/>
<keyword evidence="2" id="KW-1185">Reference proteome</keyword>
<comment type="similarity">
    <text evidence="1">Belongs to the dynein light chain family.</text>
</comment>
<dbReference type="Pfam" id="PF01221">
    <property type="entry name" value="Dynein_light"/>
    <property type="match status" value="1"/>
</dbReference>
<protein>
    <recommendedName>
        <fullName evidence="1">Dynein light chain</fullName>
    </recommendedName>
</protein>
<dbReference type="PANTHER" id="PTHR11886">
    <property type="entry name" value="DYNEIN LIGHT CHAIN"/>
    <property type="match status" value="1"/>
</dbReference>
<dbReference type="Proteomes" id="UP000046393">
    <property type="component" value="Unplaced"/>
</dbReference>
<dbReference type="GO" id="GO:0007017">
    <property type="term" value="P:microtubule-based process"/>
    <property type="evidence" value="ECO:0007669"/>
    <property type="project" value="InterPro"/>
</dbReference>
<keyword evidence="1" id="KW-0493">Microtubule</keyword>
<dbReference type="Gene3D" id="3.30.740.10">
    <property type="entry name" value="Protein Inhibitor Of Neuronal Nitric Oxide Synthase"/>
    <property type="match status" value="1"/>
</dbReference>
<accession>A0A0N5B0P8</accession>
<organism evidence="2 3">
    <name type="scientific">Syphacia muris</name>
    <dbReference type="NCBI Taxonomy" id="451379"/>
    <lineage>
        <taxon>Eukaryota</taxon>
        <taxon>Metazoa</taxon>
        <taxon>Ecdysozoa</taxon>
        <taxon>Nematoda</taxon>
        <taxon>Chromadorea</taxon>
        <taxon>Rhabditida</taxon>
        <taxon>Spirurina</taxon>
        <taxon>Oxyuridomorpha</taxon>
        <taxon>Oxyuroidea</taxon>
        <taxon>Oxyuridae</taxon>
        <taxon>Syphacia</taxon>
    </lineage>
</organism>
<dbReference type="InterPro" id="IPR001372">
    <property type="entry name" value="Dynein_light_chain_typ-1/2"/>
</dbReference>
<keyword evidence="1" id="KW-0963">Cytoplasm</keyword>
<evidence type="ECO:0000313" key="2">
    <source>
        <dbReference type="Proteomes" id="UP000046393"/>
    </source>
</evidence>
<keyword evidence="1" id="KW-0243">Dynein</keyword>
<dbReference type="PANTHER" id="PTHR11886:SF88">
    <property type="entry name" value="DYNEIN LIGHT CHAIN"/>
    <property type="match status" value="1"/>
</dbReference>
<sequence length="79" mass="8926">SSFFFNSTSLNTVHEITKNAFERCGIENEIATFIKTAADNALGPSWQCIVGRNFGSHIVYQYYTYLTMANITVILFKCC</sequence>
<evidence type="ECO:0000313" key="3">
    <source>
        <dbReference type="WBParaSite" id="SMUV_0001085001-mRNA-1"/>
    </source>
</evidence>
<proteinExistence type="inferred from homology"/>
<dbReference type="SMART" id="SM01375">
    <property type="entry name" value="Dynein_light"/>
    <property type="match status" value="1"/>
</dbReference>
<dbReference type="GO" id="GO:0005868">
    <property type="term" value="C:cytoplasmic dynein complex"/>
    <property type="evidence" value="ECO:0007669"/>
    <property type="project" value="TreeGrafter"/>
</dbReference>
<dbReference type="SUPFAM" id="SSF54648">
    <property type="entry name" value="DLC"/>
    <property type="match status" value="1"/>
</dbReference>
<dbReference type="CDD" id="cd21450">
    <property type="entry name" value="DLC-like_DYNLL1-like"/>
    <property type="match status" value="1"/>
</dbReference>